<dbReference type="InterPro" id="IPR036388">
    <property type="entry name" value="WH-like_DNA-bd_sf"/>
</dbReference>
<comment type="similarity">
    <text evidence="1">Belongs to the LysR transcriptional regulatory family.</text>
</comment>
<dbReference type="InterPro" id="IPR000847">
    <property type="entry name" value="LysR_HTH_N"/>
</dbReference>
<dbReference type="EMBL" id="SNXS01000002">
    <property type="protein sequence ID" value="TDP72373.1"/>
    <property type="molecule type" value="Genomic_DNA"/>
</dbReference>
<dbReference type="PANTHER" id="PTHR30537:SF5">
    <property type="entry name" value="HTH-TYPE TRANSCRIPTIONAL ACTIVATOR TTDR-RELATED"/>
    <property type="match status" value="1"/>
</dbReference>
<proteinExistence type="inferred from homology"/>
<dbReference type="GO" id="GO:0006351">
    <property type="term" value="P:DNA-templated transcription"/>
    <property type="evidence" value="ECO:0007669"/>
    <property type="project" value="TreeGrafter"/>
</dbReference>
<dbReference type="PROSITE" id="PS50931">
    <property type="entry name" value="HTH_LYSR"/>
    <property type="match status" value="1"/>
</dbReference>
<evidence type="ECO:0000256" key="4">
    <source>
        <dbReference type="ARBA" id="ARBA00023163"/>
    </source>
</evidence>
<evidence type="ECO:0000256" key="2">
    <source>
        <dbReference type="ARBA" id="ARBA00023015"/>
    </source>
</evidence>
<organism evidence="6 7">
    <name type="scientific">Roseateles toxinivorans</name>
    <dbReference type="NCBI Taxonomy" id="270368"/>
    <lineage>
        <taxon>Bacteria</taxon>
        <taxon>Pseudomonadati</taxon>
        <taxon>Pseudomonadota</taxon>
        <taxon>Betaproteobacteria</taxon>
        <taxon>Burkholderiales</taxon>
        <taxon>Sphaerotilaceae</taxon>
        <taxon>Roseateles</taxon>
    </lineage>
</organism>
<dbReference type="FunFam" id="1.10.10.10:FF:000001">
    <property type="entry name" value="LysR family transcriptional regulator"/>
    <property type="match status" value="1"/>
</dbReference>
<dbReference type="Pfam" id="PF03466">
    <property type="entry name" value="LysR_substrate"/>
    <property type="match status" value="1"/>
</dbReference>
<dbReference type="Proteomes" id="UP000295361">
    <property type="component" value="Unassembled WGS sequence"/>
</dbReference>
<feature type="domain" description="HTH lysR-type" evidence="5">
    <location>
        <begin position="7"/>
        <end position="64"/>
    </location>
</feature>
<accession>A0A4R6QNY1</accession>
<dbReference type="PRINTS" id="PR00039">
    <property type="entry name" value="HTHLYSR"/>
</dbReference>
<evidence type="ECO:0000313" key="6">
    <source>
        <dbReference type="EMBL" id="TDP72373.1"/>
    </source>
</evidence>
<dbReference type="InterPro" id="IPR036390">
    <property type="entry name" value="WH_DNA-bd_sf"/>
</dbReference>
<dbReference type="Gene3D" id="3.40.190.290">
    <property type="match status" value="1"/>
</dbReference>
<dbReference type="GO" id="GO:0003700">
    <property type="term" value="F:DNA-binding transcription factor activity"/>
    <property type="evidence" value="ECO:0007669"/>
    <property type="project" value="InterPro"/>
</dbReference>
<dbReference type="Gene3D" id="1.10.10.10">
    <property type="entry name" value="Winged helix-like DNA-binding domain superfamily/Winged helix DNA-binding domain"/>
    <property type="match status" value="1"/>
</dbReference>
<evidence type="ECO:0000256" key="1">
    <source>
        <dbReference type="ARBA" id="ARBA00009437"/>
    </source>
</evidence>
<dbReference type="InParanoid" id="A0A4R6QNY1"/>
<keyword evidence="4" id="KW-0804">Transcription</keyword>
<evidence type="ECO:0000256" key="3">
    <source>
        <dbReference type="ARBA" id="ARBA00023125"/>
    </source>
</evidence>
<dbReference type="GO" id="GO:0043565">
    <property type="term" value="F:sequence-specific DNA binding"/>
    <property type="evidence" value="ECO:0007669"/>
    <property type="project" value="TreeGrafter"/>
</dbReference>
<dbReference type="PANTHER" id="PTHR30537">
    <property type="entry name" value="HTH-TYPE TRANSCRIPTIONAL REGULATOR"/>
    <property type="match status" value="1"/>
</dbReference>
<evidence type="ECO:0000313" key="7">
    <source>
        <dbReference type="Proteomes" id="UP000295361"/>
    </source>
</evidence>
<dbReference type="AlphaFoldDB" id="A0A4R6QNY1"/>
<reference evidence="6 7" key="1">
    <citation type="submission" date="2019-03" db="EMBL/GenBank/DDBJ databases">
        <title>Genomic Encyclopedia of Type Strains, Phase IV (KMG-IV): sequencing the most valuable type-strain genomes for metagenomic binning, comparative biology and taxonomic classification.</title>
        <authorList>
            <person name="Goeker M."/>
        </authorList>
    </citation>
    <scope>NUCLEOTIDE SEQUENCE [LARGE SCALE GENOMIC DNA]</scope>
    <source>
        <strain evidence="6 7">DSM 16998</strain>
    </source>
</reference>
<name>A0A4R6QNY1_9BURK</name>
<sequence length="316" mass="34606">MENRNDLLWSQLHALTVIAQLGSFTKAAQRLGMSKAAISQRISELERAIGQTLVQRTTRSVRLTDAGQRLVDDSSDSFAQIARSLAQARDAAGQPRGLLRVTAPVALGRQHVAPQLEGFFRQYPEVRIELDLSDRIMPLAQEGFDLAIRHTSTPPESHVAFKLCGSRTLLLASNAYVKRCGLPQHPSELAEHACLTYLRPGPVSWLFERQGPVAEGLDAERHRVSVSGPLRAGNSEVLRDAALAGLGLALLPDFSAAAAQRAGRLRELLPDWRPVGVFGDSIYAIHPWSSTTPRPVRLLVEHLREALRAGFEAQST</sequence>
<dbReference type="InterPro" id="IPR005119">
    <property type="entry name" value="LysR_subst-bd"/>
</dbReference>
<keyword evidence="3" id="KW-0238">DNA-binding</keyword>
<keyword evidence="2" id="KW-0805">Transcription regulation</keyword>
<keyword evidence="7" id="KW-1185">Reference proteome</keyword>
<dbReference type="RefSeq" id="WP_133699844.1">
    <property type="nucleotide sequence ID" value="NZ_SNXS01000002.1"/>
</dbReference>
<dbReference type="OrthoDB" id="8928056at2"/>
<comment type="caution">
    <text evidence="6">The sequence shown here is derived from an EMBL/GenBank/DDBJ whole genome shotgun (WGS) entry which is preliminary data.</text>
</comment>
<dbReference type="SUPFAM" id="SSF46785">
    <property type="entry name" value="Winged helix' DNA-binding domain"/>
    <property type="match status" value="1"/>
</dbReference>
<dbReference type="SUPFAM" id="SSF53850">
    <property type="entry name" value="Periplasmic binding protein-like II"/>
    <property type="match status" value="1"/>
</dbReference>
<evidence type="ECO:0000259" key="5">
    <source>
        <dbReference type="PROSITE" id="PS50931"/>
    </source>
</evidence>
<dbReference type="InterPro" id="IPR058163">
    <property type="entry name" value="LysR-type_TF_proteobact-type"/>
</dbReference>
<dbReference type="Pfam" id="PF00126">
    <property type="entry name" value="HTH_1"/>
    <property type="match status" value="1"/>
</dbReference>
<dbReference type="CDD" id="cd08422">
    <property type="entry name" value="PBP2_CrgA_like"/>
    <property type="match status" value="1"/>
</dbReference>
<gene>
    <name evidence="6" type="ORF">DES47_102118</name>
</gene>
<protein>
    <submittedName>
        <fullName evidence="6">Molybdate transport repressor ModE-like protein</fullName>
    </submittedName>
</protein>